<dbReference type="InterPro" id="IPR011603">
    <property type="entry name" value="2oxoglutarate_DH_E1"/>
</dbReference>
<dbReference type="NCBIfam" id="TIGR00239">
    <property type="entry name" value="2oxo_dh_E1"/>
    <property type="match status" value="1"/>
</dbReference>
<organism evidence="13 14">
    <name type="scientific">Fodinicurvata halophila</name>
    <dbReference type="NCBI Taxonomy" id="1419723"/>
    <lineage>
        <taxon>Bacteria</taxon>
        <taxon>Pseudomonadati</taxon>
        <taxon>Pseudomonadota</taxon>
        <taxon>Alphaproteobacteria</taxon>
        <taxon>Rhodospirillales</taxon>
        <taxon>Rhodovibrionaceae</taxon>
        <taxon>Fodinicurvata</taxon>
    </lineage>
</organism>
<evidence type="ECO:0000256" key="11">
    <source>
        <dbReference type="SAM" id="MobiDB-lite"/>
    </source>
</evidence>
<dbReference type="RefSeq" id="WP_382420425.1">
    <property type="nucleotide sequence ID" value="NZ_JBHSCW010000001.1"/>
</dbReference>
<dbReference type="SMART" id="SM00861">
    <property type="entry name" value="Transket_pyr"/>
    <property type="match status" value="1"/>
</dbReference>
<comment type="caution">
    <text evidence="13">The sequence shown here is derived from an EMBL/GenBank/DDBJ whole genome shotgun (WGS) entry which is preliminary data.</text>
</comment>
<evidence type="ECO:0000259" key="12">
    <source>
        <dbReference type="SMART" id="SM00861"/>
    </source>
</evidence>
<evidence type="ECO:0000256" key="2">
    <source>
        <dbReference type="ARBA" id="ARBA00003906"/>
    </source>
</evidence>
<dbReference type="Proteomes" id="UP001595799">
    <property type="component" value="Unassembled WGS sequence"/>
</dbReference>
<feature type="region of interest" description="Disordered" evidence="11">
    <location>
        <begin position="911"/>
        <end position="933"/>
    </location>
</feature>
<comment type="cofactor">
    <cofactor evidence="1">
        <name>thiamine diphosphate</name>
        <dbReference type="ChEBI" id="CHEBI:58937"/>
    </cofactor>
</comment>
<dbReference type="Pfam" id="PF02779">
    <property type="entry name" value="Transket_pyr"/>
    <property type="match status" value="1"/>
</dbReference>
<proteinExistence type="inferred from homology"/>
<protein>
    <recommendedName>
        <fullName evidence="6">2-oxoglutarate dehydrogenase E1 component</fullName>
        <ecNumber evidence="5">1.2.4.2</ecNumber>
    </recommendedName>
    <alternativeName>
        <fullName evidence="10">Alpha-ketoglutarate dehydrogenase</fullName>
    </alternativeName>
</protein>
<dbReference type="InterPro" id="IPR042179">
    <property type="entry name" value="KGD_C_sf"/>
</dbReference>
<keyword evidence="14" id="KW-1185">Reference proteome</keyword>
<evidence type="ECO:0000256" key="3">
    <source>
        <dbReference type="ARBA" id="ARBA00006936"/>
    </source>
</evidence>
<dbReference type="Gene3D" id="3.40.50.11610">
    <property type="entry name" value="Multifunctional 2-oxoglutarate metabolism enzyme, C-terminal domain"/>
    <property type="match status" value="1"/>
</dbReference>
<dbReference type="EC" id="1.2.4.2" evidence="5"/>
<evidence type="ECO:0000256" key="6">
    <source>
        <dbReference type="ARBA" id="ARBA00013321"/>
    </source>
</evidence>
<gene>
    <name evidence="13" type="ORF">ACFOW6_01485</name>
</gene>
<dbReference type="SUPFAM" id="SSF52518">
    <property type="entry name" value="Thiamin diphosphate-binding fold (THDP-binding)"/>
    <property type="match status" value="2"/>
</dbReference>
<evidence type="ECO:0000256" key="1">
    <source>
        <dbReference type="ARBA" id="ARBA00001964"/>
    </source>
</evidence>
<comment type="similarity">
    <text evidence="3">Belongs to the alpha-ketoglutarate dehydrogenase family.</text>
</comment>
<keyword evidence="7 13" id="KW-0560">Oxidoreductase</keyword>
<dbReference type="InterPro" id="IPR005475">
    <property type="entry name" value="Transketolase-like_Pyr-bd"/>
</dbReference>
<feature type="domain" description="Transketolase-like pyrimidine-binding" evidence="12">
    <location>
        <begin position="597"/>
        <end position="790"/>
    </location>
</feature>
<comment type="subunit">
    <text evidence="4">Homodimer. Part of the 2-oxoglutarate dehydrogenase (OGDH) complex composed of E1 (2-oxoglutarate dehydrogenase), E2 (dihydrolipoamide succinyltransferase) and E3 (dihydrolipoamide dehydrogenase); the complex contains multiple copies of the three enzymatic components (E1, E2 and E3).</text>
</comment>
<dbReference type="Gene3D" id="3.40.50.12470">
    <property type="match status" value="1"/>
</dbReference>
<dbReference type="PANTHER" id="PTHR23152">
    <property type="entry name" value="2-OXOGLUTARATE DEHYDROGENASE"/>
    <property type="match status" value="1"/>
</dbReference>
<dbReference type="GO" id="GO:0004591">
    <property type="term" value="F:oxoglutarate dehydrogenase (succinyl-transferring) activity"/>
    <property type="evidence" value="ECO:0007669"/>
    <property type="project" value="UniProtKB-EC"/>
</dbReference>
<dbReference type="CDD" id="cd02016">
    <property type="entry name" value="TPP_E1_OGDC_like"/>
    <property type="match status" value="1"/>
</dbReference>
<accession>A0ABV8UHS2</accession>
<evidence type="ECO:0000256" key="5">
    <source>
        <dbReference type="ARBA" id="ARBA00012280"/>
    </source>
</evidence>
<dbReference type="PANTHER" id="PTHR23152:SF4">
    <property type="entry name" value="2-OXOADIPATE DEHYDROGENASE COMPLEX COMPONENT E1"/>
    <property type="match status" value="1"/>
</dbReference>
<dbReference type="Pfam" id="PF00676">
    <property type="entry name" value="E1_dh"/>
    <property type="match status" value="1"/>
</dbReference>
<evidence type="ECO:0000256" key="8">
    <source>
        <dbReference type="ARBA" id="ARBA00023052"/>
    </source>
</evidence>
<dbReference type="EMBL" id="JBHSCW010000001">
    <property type="protein sequence ID" value="MFC4350206.1"/>
    <property type="molecule type" value="Genomic_DNA"/>
</dbReference>
<evidence type="ECO:0000313" key="14">
    <source>
        <dbReference type="Proteomes" id="UP001595799"/>
    </source>
</evidence>
<dbReference type="InterPro" id="IPR031717">
    <property type="entry name" value="ODO-1/KGD_C"/>
</dbReference>
<evidence type="ECO:0000256" key="4">
    <source>
        <dbReference type="ARBA" id="ARBA00011301"/>
    </source>
</evidence>
<sequence>MAQQNPHVDTALIGPSAAQIAELYARYLGQPDSLDADWRDFFGALSEDARSLLDGMVDQAGPAAAAPGRGGGVYCDDPAVRSAAKDSIRALMLIRAYRVRGHLEAKLDPLGLMEIEPHPELDPKTYGFSEADYDRPIFIDNVLGLETASVREIVERLRRIYCGSIGVEFMHIQDPDQKRWIQERIESAELNRTEFTTRGRRAIVERLAAAESFEQFLNKKYTGTKRFGLDGAESMIPALEQIVKRGGQLGLKEVVLGMPHRGRLNVLANFMAKPFQAIFHEFQGGAAHPEDVGGSGDVKYHLGTSTDREFDGNSVHLSLTANPSHLEAVNPVVAGKVRAKQQQHGDTDRTEVMALLMHGDAAFAGQGLVPETLDLSELRGYRIGGTIHFIVNNQIGFTTNPVNARSGPYCSDVSKIIQAPVFHVNGDDPEAVVHVARIATEFRQTFKKDVIIDMFCYRRYGHNEGDEPAFTQPIMYKTIRGKQSVRALYTERLVQENVLSQDEGEAFMSDWFNKLDQEFEASKNYKPNKADWLEGAWSGFRAARGYDPRRGETAVPREDIDKVGRKLVEAPDDFNLNRKIARQLEAKKKALESGENIDWATAEALAFGTLLLEGHPVRMSGQDSNRGTFSQRHASWVDQETERTYKPLEHLDPEQAKLEIVDSPLSEMGVLGFEYGYSLAEPRALTLWEAQFGDFVNGAQVIIDQFIASGEAKWLRMSGLVMLLPHGYEGQGPEHSSARLERFLQLCAEDNMQVVNCTTPANFFHALRRQVHRDFRKPLVVMTPKSLLRHKRCVSSLDEFTGNSTFHRVLPAPAQPSKPKDAKQVVLCSGKVYYDLLEELEKRELTDIHLMRLEQLYPFPVDGLAKELESYKHCDLVWCQEEPRNMGAWSFVESLIEEVATDIGFKNPRPRYAGRRSAASPATGSFRRHESEQAQLIDEALTKGIKRFGRIATRRALEEQENNQNTKQAAK</sequence>
<dbReference type="Gene3D" id="1.10.287.1150">
    <property type="entry name" value="TPP helical domain"/>
    <property type="match status" value="1"/>
</dbReference>
<evidence type="ECO:0000256" key="7">
    <source>
        <dbReference type="ARBA" id="ARBA00023002"/>
    </source>
</evidence>
<evidence type="ECO:0000256" key="10">
    <source>
        <dbReference type="ARBA" id="ARBA00030680"/>
    </source>
</evidence>
<dbReference type="InterPro" id="IPR001017">
    <property type="entry name" value="DH_E1"/>
</dbReference>
<keyword evidence="9" id="KW-0324">Glycolysis</keyword>
<dbReference type="NCBIfam" id="NF006914">
    <property type="entry name" value="PRK09404.1"/>
    <property type="match status" value="1"/>
</dbReference>
<dbReference type="Gene3D" id="3.40.50.970">
    <property type="match status" value="1"/>
</dbReference>
<evidence type="ECO:0000256" key="9">
    <source>
        <dbReference type="ARBA" id="ARBA00023152"/>
    </source>
</evidence>
<dbReference type="PIRSF" id="PIRSF000157">
    <property type="entry name" value="Oxoglu_dh_E1"/>
    <property type="match status" value="1"/>
</dbReference>
<dbReference type="InterPro" id="IPR032106">
    <property type="entry name" value="2-oxogl_dehyd_N"/>
</dbReference>
<evidence type="ECO:0000313" key="13">
    <source>
        <dbReference type="EMBL" id="MFC4350206.1"/>
    </source>
</evidence>
<keyword evidence="8" id="KW-0786">Thiamine pyrophosphate</keyword>
<dbReference type="Pfam" id="PF16078">
    <property type="entry name" value="2-oxogl_dehyd_N"/>
    <property type="match status" value="1"/>
</dbReference>
<name>A0ABV8UHS2_9PROT</name>
<dbReference type="NCBIfam" id="NF008907">
    <property type="entry name" value="PRK12270.1"/>
    <property type="match status" value="1"/>
</dbReference>
<dbReference type="Pfam" id="PF16870">
    <property type="entry name" value="OxoGdeHyase_C"/>
    <property type="match status" value="1"/>
</dbReference>
<comment type="function">
    <text evidence="2">E1 component of the 2-oxoglutarate dehydrogenase (OGDH) complex which catalyzes the decarboxylation of 2-oxoglutarate, the first step in the conversion of 2-oxoglutarate to succinyl-CoA and CO(2).</text>
</comment>
<dbReference type="InterPro" id="IPR029061">
    <property type="entry name" value="THDP-binding"/>
</dbReference>
<reference evidence="14" key="1">
    <citation type="journal article" date="2019" name="Int. J. Syst. Evol. Microbiol.">
        <title>The Global Catalogue of Microorganisms (GCM) 10K type strain sequencing project: providing services to taxonomists for standard genome sequencing and annotation.</title>
        <authorList>
            <consortium name="The Broad Institute Genomics Platform"/>
            <consortium name="The Broad Institute Genome Sequencing Center for Infectious Disease"/>
            <person name="Wu L."/>
            <person name="Ma J."/>
        </authorList>
    </citation>
    <scope>NUCLEOTIDE SEQUENCE [LARGE SCALE GENOMIC DNA]</scope>
    <source>
        <strain evidence="14">CECT 8472</strain>
    </source>
</reference>